<dbReference type="PANTHER" id="PTHR45674:SF4">
    <property type="entry name" value="DNA LIGASE 1"/>
    <property type="match status" value="1"/>
</dbReference>
<dbReference type="Gene3D" id="3.30.1490.70">
    <property type="match status" value="1"/>
</dbReference>
<dbReference type="Proteomes" id="UP001464387">
    <property type="component" value="Unassembled WGS sequence"/>
</dbReference>
<dbReference type="InterPro" id="IPR012310">
    <property type="entry name" value="DNA_ligase_ATP-dep_cent"/>
</dbReference>
<proteinExistence type="inferred from homology"/>
<evidence type="ECO:0000259" key="3">
    <source>
        <dbReference type="PROSITE" id="PS50160"/>
    </source>
</evidence>
<comment type="caution">
    <text evidence="4">The sequence shown here is derived from an EMBL/GenBank/DDBJ whole genome shotgun (WGS) entry which is preliminary data.</text>
</comment>
<dbReference type="EMBL" id="JAMYPJ010000061">
    <property type="protein sequence ID" value="MER8936973.1"/>
    <property type="molecule type" value="Genomic_DNA"/>
</dbReference>
<feature type="domain" description="ATP-dependent DNA ligase family profile" evidence="3">
    <location>
        <begin position="107"/>
        <end position="244"/>
    </location>
</feature>
<sequence length="286" mass="32446">MPLKFIKPMEPELVDTPPQGDEWLHEIKFDGYRTQIIKDENGIRLFTKNGYDWTGRYIELAGEAEAIEAESFIIDGETITVNAAGLSDFHALQSAVTRRKPSRDLYLVAFDLLHLNGHDLRNMPVEDRREILQELIPAVGRIQFSKATPGTGAAVYSRVDRAGLEGMVSKRKDSVYRSGPTMNWRKIKCYAEKEMDIIGVQREVGKPAMVLMADKGRYAGSAFVTFKADMRQRLWDRVQGKVGGPAPVGLKKEKVEWLKPGLVGRVRFLKGEEKLRHAKLLDYREK</sequence>
<reference evidence="4 5" key="1">
    <citation type="journal article" date="2024" name="Proc. Natl. Acad. Sci. U.S.A.">
        <title>The evolutionary genomics of adaptation to stress in wild rhizobium bacteria.</title>
        <authorList>
            <person name="Kehlet-Delgado H."/>
            <person name="Montoya A.P."/>
            <person name="Jensen K.T."/>
            <person name="Wendlandt C.E."/>
            <person name="Dexheimer C."/>
            <person name="Roberts M."/>
            <person name="Torres Martinez L."/>
            <person name="Friesen M.L."/>
            <person name="Griffitts J.S."/>
            <person name="Porter S.S."/>
        </authorList>
    </citation>
    <scope>NUCLEOTIDE SEQUENCE [LARGE SCALE GENOMIC DNA]</scope>
    <source>
        <strain evidence="4 5">M0729</strain>
    </source>
</reference>
<dbReference type="RefSeq" id="WP_352570265.1">
    <property type="nucleotide sequence ID" value="NZ_JAMYMY010000010.1"/>
</dbReference>
<dbReference type="PROSITE" id="PS50160">
    <property type="entry name" value="DNA_LIGASE_A3"/>
    <property type="match status" value="1"/>
</dbReference>
<name>A0ABV1YP62_9HYPH</name>
<evidence type="ECO:0000256" key="2">
    <source>
        <dbReference type="ARBA" id="ARBA00022598"/>
    </source>
</evidence>
<dbReference type="Gene3D" id="3.30.470.30">
    <property type="entry name" value="DNA ligase/mRNA capping enzyme"/>
    <property type="match status" value="1"/>
</dbReference>
<dbReference type="GO" id="GO:0016874">
    <property type="term" value="F:ligase activity"/>
    <property type="evidence" value="ECO:0007669"/>
    <property type="project" value="UniProtKB-KW"/>
</dbReference>
<dbReference type="PANTHER" id="PTHR45674">
    <property type="entry name" value="DNA LIGASE 1/3 FAMILY MEMBER"/>
    <property type="match status" value="1"/>
</dbReference>
<dbReference type="CDD" id="cd07906">
    <property type="entry name" value="Adenylation_DNA_ligase_LigD_LigC"/>
    <property type="match status" value="1"/>
</dbReference>
<accession>A0ABV1YP62</accession>
<dbReference type="SUPFAM" id="SSF56091">
    <property type="entry name" value="DNA ligase/mRNA capping enzyme, catalytic domain"/>
    <property type="match status" value="1"/>
</dbReference>
<evidence type="ECO:0000313" key="4">
    <source>
        <dbReference type="EMBL" id="MER8936973.1"/>
    </source>
</evidence>
<protein>
    <submittedName>
        <fullName evidence="4">ATP-dependent DNA ligase</fullName>
    </submittedName>
</protein>
<keyword evidence="5" id="KW-1185">Reference proteome</keyword>
<gene>
    <name evidence="4" type="ORF">NKI33_28990</name>
</gene>
<comment type="similarity">
    <text evidence="1">Belongs to the ATP-dependent DNA ligase family.</text>
</comment>
<dbReference type="Pfam" id="PF01068">
    <property type="entry name" value="DNA_ligase_A_M"/>
    <property type="match status" value="1"/>
</dbReference>
<organism evidence="4 5">
    <name type="scientific">Mesorhizobium opportunistum</name>
    <dbReference type="NCBI Taxonomy" id="593909"/>
    <lineage>
        <taxon>Bacteria</taxon>
        <taxon>Pseudomonadati</taxon>
        <taxon>Pseudomonadota</taxon>
        <taxon>Alphaproteobacteria</taxon>
        <taxon>Hyphomicrobiales</taxon>
        <taxon>Phyllobacteriaceae</taxon>
        <taxon>Mesorhizobium</taxon>
    </lineage>
</organism>
<dbReference type="InterPro" id="IPR050191">
    <property type="entry name" value="ATP-dep_DNA_ligase"/>
</dbReference>
<keyword evidence="2 4" id="KW-0436">Ligase</keyword>
<evidence type="ECO:0000313" key="5">
    <source>
        <dbReference type="Proteomes" id="UP001464387"/>
    </source>
</evidence>
<evidence type="ECO:0000256" key="1">
    <source>
        <dbReference type="ARBA" id="ARBA00007572"/>
    </source>
</evidence>